<feature type="compositionally biased region" description="Basic and acidic residues" evidence="8">
    <location>
        <begin position="657"/>
        <end position="667"/>
    </location>
</feature>
<dbReference type="Proteomes" id="UP001439008">
    <property type="component" value="Unassembled WGS sequence"/>
</dbReference>
<feature type="region of interest" description="Disordered" evidence="8">
    <location>
        <begin position="292"/>
        <end position="375"/>
    </location>
</feature>
<dbReference type="Gene3D" id="3.30.70.330">
    <property type="match status" value="1"/>
</dbReference>
<feature type="compositionally biased region" description="Basic and acidic residues" evidence="8">
    <location>
        <begin position="341"/>
        <end position="375"/>
    </location>
</feature>
<dbReference type="InterPro" id="IPR001876">
    <property type="entry name" value="Znf_RanBP2"/>
</dbReference>
<dbReference type="PROSITE" id="PS50102">
    <property type="entry name" value="RRM"/>
    <property type="match status" value="1"/>
</dbReference>
<keyword evidence="2" id="KW-0479">Metal-binding</keyword>
<name>A0ABV2AIY1_9EUKA</name>
<dbReference type="PROSITE" id="PS01358">
    <property type="entry name" value="ZF_RANBP2_1"/>
    <property type="match status" value="1"/>
</dbReference>
<dbReference type="InterPro" id="IPR000504">
    <property type="entry name" value="RRM_dom"/>
</dbReference>
<reference evidence="11 12" key="1">
    <citation type="journal article" date="2024" name="BMC Biol.">
        <title>Comparative genomics of Ascetosporea gives new insight into the evolutionary basis for animal parasitism in Rhizaria.</title>
        <authorList>
            <person name="Hiltunen Thoren M."/>
            <person name="Onut-Brannstrom I."/>
            <person name="Alfjorden A."/>
            <person name="Peckova H."/>
            <person name="Swords F."/>
            <person name="Hooper C."/>
            <person name="Holzer A.S."/>
            <person name="Bass D."/>
            <person name="Burki F."/>
        </authorList>
    </citation>
    <scope>NUCLEOTIDE SEQUENCE [LARGE SCALE GENOMIC DNA]</scope>
    <source>
        <strain evidence="11">20-A016</strain>
    </source>
</reference>
<feature type="region of interest" description="Disordered" evidence="8">
    <location>
        <begin position="638"/>
        <end position="671"/>
    </location>
</feature>
<organism evidence="11 12">
    <name type="scientific">Bonamia ostreae</name>
    <dbReference type="NCBI Taxonomy" id="126728"/>
    <lineage>
        <taxon>Eukaryota</taxon>
        <taxon>Sar</taxon>
        <taxon>Rhizaria</taxon>
        <taxon>Endomyxa</taxon>
        <taxon>Ascetosporea</taxon>
        <taxon>Haplosporida</taxon>
        <taxon>Bonamia</taxon>
    </lineage>
</organism>
<evidence type="ECO:0000256" key="7">
    <source>
        <dbReference type="PROSITE-ProRule" id="PRU00322"/>
    </source>
</evidence>
<comment type="caution">
    <text evidence="11">The sequence shown here is derived from an EMBL/GenBank/DDBJ whole genome shotgun (WGS) entry which is preliminary data.</text>
</comment>
<feature type="compositionally biased region" description="Polar residues" evidence="8">
    <location>
        <begin position="641"/>
        <end position="655"/>
    </location>
</feature>
<dbReference type="Pfam" id="PF17780">
    <property type="entry name" value="OCRE"/>
    <property type="match status" value="1"/>
</dbReference>
<keyword evidence="3 7" id="KW-0863">Zinc-finger</keyword>
<dbReference type="InterPro" id="IPR035979">
    <property type="entry name" value="RBD_domain_sf"/>
</dbReference>
<dbReference type="Pfam" id="PF00076">
    <property type="entry name" value="RRM_1"/>
    <property type="match status" value="1"/>
</dbReference>
<evidence type="ECO:0008006" key="13">
    <source>
        <dbReference type="Google" id="ProtNLM"/>
    </source>
</evidence>
<gene>
    <name evidence="11" type="ORF">MHBO_001441</name>
</gene>
<evidence type="ECO:0000256" key="6">
    <source>
        <dbReference type="PROSITE-ProRule" id="PRU00176"/>
    </source>
</evidence>
<dbReference type="Gene3D" id="4.10.1060.10">
    <property type="entry name" value="Zinc finger, RanBP2-type"/>
    <property type="match status" value="1"/>
</dbReference>
<evidence type="ECO:0000256" key="5">
    <source>
        <dbReference type="ARBA" id="ARBA00023242"/>
    </source>
</evidence>
<dbReference type="PANTHER" id="PTHR13948:SF3">
    <property type="entry name" value="FI21118P1"/>
    <property type="match status" value="1"/>
</dbReference>
<dbReference type="InterPro" id="IPR012677">
    <property type="entry name" value="Nucleotide-bd_a/b_plait_sf"/>
</dbReference>
<dbReference type="SMART" id="SM00547">
    <property type="entry name" value="ZnF_RBZ"/>
    <property type="match status" value="1"/>
</dbReference>
<evidence type="ECO:0000259" key="9">
    <source>
        <dbReference type="PROSITE" id="PS50102"/>
    </source>
</evidence>
<keyword evidence="4" id="KW-0862">Zinc</keyword>
<dbReference type="InterPro" id="IPR041591">
    <property type="entry name" value="OCRE"/>
</dbReference>
<dbReference type="CDD" id="cd00590">
    <property type="entry name" value="RRM_SF"/>
    <property type="match status" value="1"/>
</dbReference>
<dbReference type="EMBL" id="JBDODL010000354">
    <property type="protein sequence ID" value="MES1919645.1"/>
    <property type="molecule type" value="Genomic_DNA"/>
</dbReference>
<evidence type="ECO:0000313" key="11">
    <source>
        <dbReference type="EMBL" id="MES1919645.1"/>
    </source>
</evidence>
<evidence type="ECO:0000313" key="12">
    <source>
        <dbReference type="Proteomes" id="UP001439008"/>
    </source>
</evidence>
<evidence type="ECO:0000256" key="8">
    <source>
        <dbReference type="SAM" id="MobiDB-lite"/>
    </source>
</evidence>
<dbReference type="SUPFAM" id="SSF90209">
    <property type="entry name" value="Ran binding protein zinc finger-like"/>
    <property type="match status" value="1"/>
</dbReference>
<evidence type="ECO:0000259" key="10">
    <source>
        <dbReference type="PROSITE" id="PS50199"/>
    </source>
</evidence>
<evidence type="ECO:0000256" key="2">
    <source>
        <dbReference type="ARBA" id="ARBA00022723"/>
    </source>
</evidence>
<dbReference type="PANTHER" id="PTHR13948">
    <property type="entry name" value="RNA-BINDING PROTEIN"/>
    <property type="match status" value="1"/>
</dbReference>
<evidence type="ECO:0000256" key="3">
    <source>
        <dbReference type="ARBA" id="ARBA00022771"/>
    </source>
</evidence>
<keyword evidence="12" id="KW-1185">Reference proteome</keyword>
<feature type="compositionally biased region" description="Basic residues" evidence="8">
    <location>
        <begin position="314"/>
        <end position="332"/>
    </location>
</feature>
<comment type="subcellular location">
    <subcellularLocation>
        <location evidence="1">Nucleus</location>
    </subcellularLocation>
</comment>
<evidence type="ECO:0000256" key="4">
    <source>
        <dbReference type="ARBA" id="ARBA00022833"/>
    </source>
</evidence>
<proteinExistence type="predicted"/>
<feature type="domain" description="RanBP2-type" evidence="10">
    <location>
        <begin position="111"/>
        <end position="140"/>
    </location>
</feature>
<accession>A0ABV2AIY1</accession>
<sequence length="723" mass="82264">MSDYSGIKTNKPYFGNPTKKVVIREIDMFITEEDLNNSVARFTGATVQIQPPPYHELALAEFASAADAKVFVENREDPGVVSVKGKTLYLDYFQKGEDLDFFVAAKKRAKKHTDWVCKNCRYKNFARRDSCHLCQSPREVAEAKPLDGMPILLSRKFSADSMEHNIFRYGIFAREVLSVSGFPPETEKDNIRYTFAPVAAVKAVSVRKVPGSPPMAFVEFYDSAETDSVLRQHGETPFELLGGKLVLRLARDLPKDLKELYDVKLRLREKEAALRFDKDLTEYVRDTSSRVSTDEVSAWHRKHEKKDVDSERRSKSHRSHRRRDSSHKRRSRNYSESSDEQNDKRRVKTKNDEKTERRQNDLERNENSEKSKTEERFVYDAQSGFYFDGKSGYLFDPVTQIYCHAQSRSCFEWNAAKNEFEATAKVGRFGYIVEVANQSNPNVSVESTSVKIINSAAPLPLRAESLKRPRPSHAIPLKTPVAFKPQKQVASALLSERSSLQKTERRDKVQKFSKFGRVAKKATQLRDVAKATKIGHGVVVGHGAAAEHIPKPPSSAPIESEKTKLPVVSKFVADTKQLTGQLEFSGKKDFFDYERIACLLCKRGFKSLETMKRHAKQSDLHKKNIKIFEIKKAARDKTLKNTKSALPNNKSNLGNGNERDGRDERYRSNMQNKLKQRYLDSKVSHRKLETLSNSGKSDYAQQVRILNAQSCSNKDGTPNAIVK</sequence>
<dbReference type="SUPFAM" id="SSF54928">
    <property type="entry name" value="RNA-binding domain, RBD"/>
    <property type="match status" value="1"/>
</dbReference>
<protein>
    <recommendedName>
        <fullName evidence="13">RNA-binding protein</fullName>
    </recommendedName>
</protein>
<dbReference type="InterPro" id="IPR036443">
    <property type="entry name" value="Znf_RanBP2_sf"/>
</dbReference>
<keyword evidence="6" id="KW-0694">RNA-binding</keyword>
<dbReference type="SMART" id="SM00360">
    <property type="entry name" value="RRM"/>
    <property type="match status" value="2"/>
</dbReference>
<dbReference type="PROSITE" id="PS50199">
    <property type="entry name" value="ZF_RANBP2_2"/>
    <property type="match status" value="1"/>
</dbReference>
<keyword evidence="5" id="KW-0539">Nucleus</keyword>
<feature type="domain" description="RRM" evidence="9">
    <location>
        <begin position="175"/>
        <end position="252"/>
    </location>
</feature>
<evidence type="ECO:0000256" key="1">
    <source>
        <dbReference type="ARBA" id="ARBA00004123"/>
    </source>
</evidence>